<dbReference type="EMBL" id="RWYU02000010">
    <property type="protein sequence ID" value="RYJ59950.1"/>
    <property type="molecule type" value="Genomic_DNA"/>
</dbReference>
<dbReference type="SMART" id="SM00304">
    <property type="entry name" value="HAMP"/>
    <property type="match status" value="1"/>
</dbReference>
<evidence type="ECO:0000256" key="5">
    <source>
        <dbReference type="ARBA" id="ARBA00022989"/>
    </source>
</evidence>
<dbReference type="Pfam" id="PF00672">
    <property type="entry name" value="HAMP"/>
    <property type="match status" value="1"/>
</dbReference>
<dbReference type="SMART" id="SM00283">
    <property type="entry name" value="MA"/>
    <property type="match status" value="1"/>
</dbReference>
<gene>
    <name evidence="13" type="ORF">EJA06_020950</name>
</gene>
<evidence type="ECO:0000256" key="3">
    <source>
        <dbReference type="ARBA" id="ARBA00022481"/>
    </source>
</evidence>
<evidence type="ECO:0000256" key="1">
    <source>
        <dbReference type="ARBA" id="ARBA00004236"/>
    </source>
</evidence>
<sequence length="562" mass="59571">MGIIMPTLGRFTIGAKLLLLPLFFIVSLVVLSGVAYQGLEKQQAVIDEIDQLRFQQYKRVLETSAASQAAMINAYAMVVRILESNGQASSEELEFYLEEMDLGSAEMLGLLDTAAKETRLAEDEQAAYQTVREQAEIYAHGLADMKQAALSYPPQAVSLLGIVRADFNSLSGQFSRLLTLQEELTSAAFTGASDRVKTVVEVLAGVLLAAIAVSLLASVMLRGQIVRSIRVIEHASIKLRDGDLTQRVRIIGRDEIAHTGQAFNELIESFQQAVRRVAGVAAAVGASAEELVVTSTQVAQSSASQSSAVTEVSATVEQMSTGIASISSHAQELRSSADASLKGAEAGHSTLTRLLREIESVRQAFAAIRGSVGDFVESTSAITASITQVKELSAQTNLLALNAAIEAARAGESGRGFSVVADEVRNLAQRSALAANSINDLTLKLDDQSGVVDQALQAGTVALDDSSKLLVELESTLQQAAALVGDSTRGVDEIARAVKAQSEGGRDIASNVERIARMAGEGDAITHSVANAVAGLRELSQELNLAVSRFSFESEAMECSRK</sequence>
<dbReference type="PANTHER" id="PTHR32089">
    <property type="entry name" value="METHYL-ACCEPTING CHEMOTAXIS PROTEIN MCPB"/>
    <property type="match status" value="1"/>
</dbReference>
<dbReference type="Proteomes" id="UP000282800">
    <property type="component" value="Unassembled WGS sequence"/>
</dbReference>
<dbReference type="PROSITE" id="PS50885">
    <property type="entry name" value="HAMP"/>
    <property type="match status" value="1"/>
</dbReference>
<evidence type="ECO:0000313" key="13">
    <source>
        <dbReference type="EMBL" id="RYJ59950.1"/>
    </source>
</evidence>
<dbReference type="Pfam" id="PF00015">
    <property type="entry name" value="MCPsignal"/>
    <property type="match status" value="1"/>
</dbReference>
<dbReference type="AlphaFoldDB" id="A0A482TX76"/>
<evidence type="ECO:0000256" key="6">
    <source>
        <dbReference type="ARBA" id="ARBA00023136"/>
    </source>
</evidence>
<organism evidence="13 14">
    <name type="scientific">Pseudomonas songnenensis</name>
    <dbReference type="NCBI Taxonomy" id="1176259"/>
    <lineage>
        <taxon>Bacteria</taxon>
        <taxon>Pseudomonadati</taxon>
        <taxon>Pseudomonadota</taxon>
        <taxon>Gammaproteobacteria</taxon>
        <taxon>Pseudomonadales</taxon>
        <taxon>Pseudomonadaceae</taxon>
        <taxon>Pseudomonas</taxon>
    </lineage>
</organism>
<evidence type="ECO:0000259" key="12">
    <source>
        <dbReference type="PROSITE" id="PS50885"/>
    </source>
</evidence>
<keyword evidence="4 10" id="KW-0812">Transmembrane</keyword>
<dbReference type="Gene3D" id="1.10.287.950">
    <property type="entry name" value="Methyl-accepting chemotaxis protein"/>
    <property type="match status" value="1"/>
</dbReference>
<keyword evidence="3" id="KW-0488">Methylation</keyword>
<dbReference type="GO" id="GO:0006935">
    <property type="term" value="P:chemotaxis"/>
    <property type="evidence" value="ECO:0007669"/>
    <property type="project" value="InterPro"/>
</dbReference>
<evidence type="ECO:0000256" key="4">
    <source>
        <dbReference type="ARBA" id="ARBA00022692"/>
    </source>
</evidence>
<accession>A0A482TX76</accession>
<feature type="domain" description="HAMP" evidence="12">
    <location>
        <begin position="223"/>
        <end position="275"/>
    </location>
</feature>
<evidence type="ECO:0000313" key="14">
    <source>
        <dbReference type="Proteomes" id="UP000282800"/>
    </source>
</evidence>
<dbReference type="PANTHER" id="PTHR32089:SF112">
    <property type="entry name" value="LYSOZYME-LIKE PROTEIN-RELATED"/>
    <property type="match status" value="1"/>
</dbReference>
<feature type="transmembrane region" description="Helical" evidence="10">
    <location>
        <begin position="202"/>
        <end position="221"/>
    </location>
</feature>
<name>A0A482TX76_9PSED</name>
<evidence type="ECO:0000259" key="11">
    <source>
        <dbReference type="PROSITE" id="PS50111"/>
    </source>
</evidence>
<comment type="subcellular location">
    <subcellularLocation>
        <location evidence="1">Cell membrane</location>
    </subcellularLocation>
</comment>
<dbReference type="PROSITE" id="PS50111">
    <property type="entry name" value="CHEMOTAXIS_TRANSDUC_2"/>
    <property type="match status" value="1"/>
</dbReference>
<keyword evidence="6 10" id="KW-0472">Membrane</keyword>
<dbReference type="SUPFAM" id="SSF58104">
    <property type="entry name" value="Methyl-accepting chemotaxis protein (MCP) signaling domain"/>
    <property type="match status" value="1"/>
</dbReference>
<comment type="caution">
    <text evidence="13">The sequence shown here is derived from an EMBL/GenBank/DDBJ whole genome shotgun (WGS) entry which is preliminary data.</text>
</comment>
<evidence type="ECO:0000256" key="2">
    <source>
        <dbReference type="ARBA" id="ARBA00022475"/>
    </source>
</evidence>
<evidence type="ECO:0000256" key="9">
    <source>
        <dbReference type="PROSITE-ProRule" id="PRU00284"/>
    </source>
</evidence>
<proteinExistence type="inferred from homology"/>
<feature type="domain" description="Methyl-accepting transducer" evidence="11">
    <location>
        <begin position="280"/>
        <end position="516"/>
    </location>
</feature>
<dbReference type="PRINTS" id="PR00260">
    <property type="entry name" value="CHEMTRNSDUCR"/>
</dbReference>
<dbReference type="OrthoDB" id="2489132at2"/>
<evidence type="ECO:0000256" key="8">
    <source>
        <dbReference type="ARBA" id="ARBA00029447"/>
    </source>
</evidence>
<evidence type="ECO:0000256" key="10">
    <source>
        <dbReference type="SAM" id="Phobius"/>
    </source>
</evidence>
<dbReference type="GO" id="GO:0007165">
    <property type="term" value="P:signal transduction"/>
    <property type="evidence" value="ECO:0007669"/>
    <property type="project" value="UniProtKB-KW"/>
</dbReference>
<dbReference type="CDD" id="cd06225">
    <property type="entry name" value="HAMP"/>
    <property type="match status" value="1"/>
</dbReference>
<dbReference type="GO" id="GO:0005886">
    <property type="term" value="C:plasma membrane"/>
    <property type="evidence" value="ECO:0007669"/>
    <property type="project" value="UniProtKB-SubCell"/>
</dbReference>
<dbReference type="InterPro" id="IPR004089">
    <property type="entry name" value="MCPsignal_dom"/>
</dbReference>
<evidence type="ECO:0000256" key="7">
    <source>
        <dbReference type="ARBA" id="ARBA00023224"/>
    </source>
</evidence>
<keyword evidence="5 10" id="KW-1133">Transmembrane helix</keyword>
<protein>
    <submittedName>
        <fullName evidence="13">HAMP domain-containing protein</fullName>
    </submittedName>
</protein>
<dbReference type="GO" id="GO:0004888">
    <property type="term" value="F:transmembrane signaling receptor activity"/>
    <property type="evidence" value="ECO:0007669"/>
    <property type="project" value="InterPro"/>
</dbReference>
<comment type="similarity">
    <text evidence="8">Belongs to the methyl-accepting chemotaxis (MCP) protein family.</text>
</comment>
<reference evidence="13 14" key="1">
    <citation type="submission" date="2019-01" db="EMBL/GenBank/DDBJ databases">
        <title>High-quality draft genome of. Pseudomonas songnenensis str. L103, a full-fledged denitrifier isolated from 100 meters deep aquifer in a heavily nitrogen fertilized agricultural area.</title>
        <authorList>
            <person name="Liu M."/>
            <person name="Liu B."/>
        </authorList>
    </citation>
    <scope>NUCLEOTIDE SEQUENCE [LARGE SCALE GENOMIC DNA]</scope>
    <source>
        <strain evidence="13 14">L103</strain>
    </source>
</reference>
<dbReference type="InterPro" id="IPR003660">
    <property type="entry name" value="HAMP_dom"/>
</dbReference>
<dbReference type="InterPro" id="IPR004090">
    <property type="entry name" value="Chemotax_Me-accpt_rcpt"/>
</dbReference>
<keyword evidence="7 9" id="KW-0807">Transducer</keyword>
<keyword evidence="2" id="KW-1003">Cell membrane</keyword>